<evidence type="ECO:0000313" key="2">
    <source>
        <dbReference type="EMBL" id="CAF1398178.1"/>
    </source>
</evidence>
<name>A0A8S2S8M5_9BILA</name>
<organism evidence="3 4">
    <name type="scientific">Didymodactylos carnosus</name>
    <dbReference type="NCBI Taxonomy" id="1234261"/>
    <lineage>
        <taxon>Eukaryota</taxon>
        <taxon>Metazoa</taxon>
        <taxon>Spiralia</taxon>
        <taxon>Gnathifera</taxon>
        <taxon>Rotifera</taxon>
        <taxon>Eurotatoria</taxon>
        <taxon>Bdelloidea</taxon>
        <taxon>Philodinida</taxon>
        <taxon>Philodinidae</taxon>
        <taxon>Didymodactylos</taxon>
    </lineage>
</organism>
<sequence>MTTHRYNLRSNKNNNSQPSLDLSNRPKQEQSTVGRQKSLLKGIQTQATQAFPTSTQNQQEEEEIYSTISSELLRDTLTNSSATNTIDLKMANPENFKQWKIEQQQKITVLEHSKLNTIDQWMEIIESVFTTLDYEEEIWATIVYRYLDQQLQDWYDQTKPSFLGSNDWNKFKELLTQYPVVPSWLSSTMDTVTSTSPSSNDTNSTTNDNNHAIEDKKLPTSLLRQTETTIEDNSIVSRTVSSQLNQEQLNQLKRGFQKIPKFNGKDPSQWLDQLLFSIDQLFLG</sequence>
<accession>A0A8S2S8M5</accession>
<evidence type="ECO:0000256" key="1">
    <source>
        <dbReference type="SAM" id="MobiDB-lite"/>
    </source>
</evidence>
<comment type="caution">
    <text evidence="3">The sequence shown here is derived from an EMBL/GenBank/DDBJ whole genome shotgun (WGS) entry which is preliminary data.</text>
</comment>
<feature type="non-terminal residue" evidence="3">
    <location>
        <position position="284"/>
    </location>
</feature>
<feature type="compositionally biased region" description="Polar residues" evidence="1">
    <location>
        <begin position="1"/>
        <end position="22"/>
    </location>
</feature>
<dbReference type="EMBL" id="CAJOBA010047808">
    <property type="protein sequence ID" value="CAF4205568.1"/>
    <property type="molecule type" value="Genomic_DNA"/>
</dbReference>
<feature type="region of interest" description="Disordered" evidence="1">
    <location>
        <begin position="191"/>
        <end position="218"/>
    </location>
</feature>
<reference evidence="3" key="1">
    <citation type="submission" date="2021-02" db="EMBL/GenBank/DDBJ databases">
        <authorList>
            <person name="Nowell W R."/>
        </authorList>
    </citation>
    <scope>NUCLEOTIDE SEQUENCE</scope>
</reference>
<gene>
    <name evidence="2" type="ORF">OVA965_LOCUS32911</name>
    <name evidence="3" type="ORF">TMI583_LOCUS33784</name>
</gene>
<feature type="region of interest" description="Disordered" evidence="1">
    <location>
        <begin position="1"/>
        <end position="36"/>
    </location>
</feature>
<evidence type="ECO:0000313" key="3">
    <source>
        <dbReference type="EMBL" id="CAF4205568.1"/>
    </source>
</evidence>
<feature type="compositionally biased region" description="Low complexity" evidence="1">
    <location>
        <begin position="193"/>
        <end position="210"/>
    </location>
</feature>
<dbReference type="AlphaFoldDB" id="A0A8S2S8M5"/>
<evidence type="ECO:0000313" key="4">
    <source>
        <dbReference type="Proteomes" id="UP000682733"/>
    </source>
</evidence>
<dbReference type="Proteomes" id="UP000682733">
    <property type="component" value="Unassembled WGS sequence"/>
</dbReference>
<dbReference type="EMBL" id="CAJNOK010026084">
    <property type="protein sequence ID" value="CAF1398178.1"/>
    <property type="molecule type" value="Genomic_DNA"/>
</dbReference>
<proteinExistence type="predicted"/>
<dbReference type="Proteomes" id="UP000677228">
    <property type="component" value="Unassembled WGS sequence"/>
</dbReference>
<protein>
    <submittedName>
        <fullName evidence="3">Uncharacterized protein</fullName>
    </submittedName>
</protein>